<evidence type="ECO:0000313" key="7">
    <source>
        <dbReference type="Proteomes" id="UP000640489"/>
    </source>
</evidence>
<gene>
    <name evidence="6" type="ORF">ISU07_22045</name>
</gene>
<protein>
    <submittedName>
        <fullName evidence="6">FAD-dependent oxidoreductase</fullName>
    </submittedName>
</protein>
<dbReference type="Gene3D" id="2.40.30.110">
    <property type="entry name" value="Aminomethyltransferase beta-barrel domains"/>
    <property type="match status" value="1"/>
</dbReference>
<dbReference type="Gene3D" id="3.30.9.10">
    <property type="entry name" value="D-Amino Acid Oxidase, subunit A, domain 2"/>
    <property type="match status" value="1"/>
</dbReference>
<dbReference type="AlphaFoldDB" id="A0A930YK90"/>
<keyword evidence="7" id="KW-1185">Reference proteome</keyword>
<dbReference type="Pfam" id="PF01571">
    <property type="entry name" value="GCV_T"/>
    <property type="match status" value="1"/>
</dbReference>
<dbReference type="Pfam" id="PF01266">
    <property type="entry name" value="DAO"/>
    <property type="match status" value="1"/>
</dbReference>
<dbReference type="Proteomes" id="UP000640489">
    <property type="component" value="Unassembled WGS sequence"/>
</dbReference>
<feature type="domain" description="GCVT N-terminal" evidence="3">
    <location>
        <begin position="438"/>
        <end position="712"/>
    </location>
</feature>
<dbReference type="RefSeq" id="WP_194709007.1">
    <property type="nucleotide sequence ID" value="NZ_JADKPN010000019.1"/>
</dbReference>
<dbReference type="PROSITE" id="PS51257">
    <property type="entry name" value="PROKAR_LIPOPROTEIN"/>
    <property type="match status" value="1"/>
</dbReference>
<dbReference type="InterPro" id="IPR036188">
    <property type="entry name" value="FAD/NAD-bd_sf"/>
</dbReference>
<comment type="similarity">
    <text evidence="1">Belongs to the GcvT family.</text>
</comment>
<dbReference type="Gene3D" id="3.30.1360.120">
    <property type="entry name" value="Probable tRNA modification gtpase trme, domain 1"/>
    <property type="match status" value="1"/>
</dbReference>
<feature type="domain" description="FAD dependent oxidoreductase" evidence="2">
    <location>
        <begin position="21"/>
        <end position="377"/>
    </location>
</feature>
<proteinExistence type="inferred from homology"/>
<dbReference type="InterPro" id="IPR032503">
    <property type="entry name" value="FAO_M"/>
</dbReference>
<evidence type="ECO:0000259" key="4">
    <source>
        <dbReference type="Pfam" id="PF08669"/>
    </source>
</evidence>
<reference evidence="6" key="1">
    <citation type="submission" date="2020-11" db="EMBL/GenBank/DDBJ databases">
        <title>Nocardioides sp. nov., isolated from Soil of Cynanchum wilfordii Hemsley rhizosphere.</title>
        <authorList>
            <person name="Lee J.-S."/>
            <person name="Suh M.K."/>
            <person name="Kim J.-S."/>
        </authorList>
    </citation>
    <scope>NUCLEOTIDE SEQUENCE</scope>
    <source>
        <strain evidence="6">KCTC 19275</strain>
    </source>
</reference>
<dbReference type="InterPro" id="IPR028896">
    <property type="entry name" value="GcvT/YgfZ/DmdA"/>
</dbReference>
<accession>A0A930YK90</accession>
<feature type="domain" description="Aminomethyltransferase C-terminal" evidence="4">
    <location>
        <begin position="734"/>
        <end position="820"/>
    </location>
</feature>
<dbReference type="InterPro" id="IPR029043">
    <property type="entry name" value="GcvT/YgfZ_C"/>
</dbReference>
<dbReference type="SUPFAM" id="SSF51905">
    <property type="entry name" value="FAD/NAD(P)-binding domain"/>
    <property type="match status" value="1"/>
</dbReference>
<dbReference type="InterPro" id="IPR006222">
    <property type="entry name" value="GCVT_N"/>
</dbReference>
<organism evidence="6 7">
    <name type="scientific">Nocardioides islandensis</name>
    <dbReference type="NCBI Taxonomy" id="433663"/>
    <lineage>
        <taxon>Bacteria</taxon>
        <taxon>Bacillati</taxon>
        <taxon>Actinomycetota</taxon>
        <taxon>Actinomycetes</taxon>
        <taxon>Propionibacteriales</taxon>
        <taxon>Nocardioidaceae</taxon>
        <taxon>Nocardioides</taxon>
    </lineage>
</organism>
<dbReference type="Pfam" id="PF08669">
    <property type="entry name" value="GCV_T_C"/>
    <property type="match status" value="1"/>
</dbReference>
<evidence type="ECO:0000259" key="3">
    <source>
        <dbReference type="Pfam" id="PF01571"/>
    </source>
</evidence>
<name>A0A930YK90_9ACTN</name>
<comment type="caution">
    <text evidence="6">The sequence shown here is derived from an EMBL/GenBank/DDBJ whole genome shotgun (WGS) entry which is preliminary data.</text>
</comment>
<dbReference type="PANTHER" id="PTHR43757">
    <property type="entry name" value="AMINOMETHYLTRANSFERASE"/>
    <property type="match status" value="1"/>
</dbReference>
<dbReference type="PANTHER" id="PTHR43757:SF15">
    <property type="entry name" value="PYRUVATE DEHYDROGENASE PHOSPHATASE REGULATORY SUBUNIT, MITOCHONDRIAL-LIKE"/>
    <property type="match status" value="1"/>
</dbReference>
<dbReference type="InterPro" id="IPR027266">
    <property type="entry name" value="TrmE/GcvT-like"/>
</dbReference>
<dbReference type="SUPFAM" id="SSF103025">
    <property type="entry name" value="Folate-binding domain"/>
    <property type="match status" value="1"/>
</dbReference>
<dbReference type="EMBL" id="JADKPN010000019">
    <property type="protein sequence ID" value="MBF4765824.1"/>
    <property type="molecule type" value="Genomic_DNA"/>
</dbReference>
<dbReference type="Pfam" id="PF16350">
    <property type="entry name" value="FAO_M"/>
    <property type="match status" value="1"/>
</dbReference>
<evidence type="ECO:0000256" key="1">
    <source>
        <dbReference type="ARBA" id="ARBA00008609"/>
    </source>
</evidence>
<feature type="domain" description="FAD dependent oxidoreductase central" evidence="5">
    <location>
        <begin position="381"/>
        <end position="435"/>
    </location>
</feature>
<dbReference type="Gene3D" id="3.30.70.1400">
    <property type="entry name" value="Aminomethyltransferase beta-barrel domains"/>
    <property type="match status" value="1"/>
</dbReference>
<evidence type="ECO:0000259" key="2">
    <source>
        <dbReference type="Pfam" id="PF01266"/>
    </source>
</evidence>
<dbReference type="SUPFAM" id="SSF54373">
    <property type="entry name" value="FAD-linked reductases, C-terminal domain"/>
    <property type="match status" value="1"/>
</dbReference>
<dbReference type="SUPFAM" id="SSF101790">
    <property type="entry name" value="Aminomethyltransferase beta-barrel domain"/>
    <property type="match status" value="1"/>
</dbReference>
<sequence length="828" mass="90812">MVQPKAVEVSSTTSVPGRAEIVIVGGGVVGCSVAYHLTRLGRSDVVLLEKGLLSSGTTWHAAGIVGQLRNHTTLTRMMLEGSALYATLEDETGLSTGWNQSGALWVASTSDRVVQLRRTIDVARAQGLEAHFVDQREAARMWPQMRSEDLVGGVWLPHDAKANPTDVTQALARGARAGGASIYEGVKVTGIDVVRGRVRGVRTSHGDIECEVVVNCAGQWAKAVAASIGVTVPLYSAEHYYVVTEAVEGLDRTTPTLRDPDGFVYFKEEVGGLLMGGFEPNAKPWVASEDIPEPFEFQLLPEDWEQFAPMMDNAVHRVPAMEEVGVRKFYNGPESFTPDHNFIMGEAPEVLGFFVAAGFNSSGIAFGGGAGSALARWIVSGEPDMDMTPVDIRRFASFQNNRDWLRSRVTEIVGLHFAMAWPNREPESSRPIRCSPVHGLLEQAGACFGTKLGWERPNWFAPEGTKPVVEYSWGRQNWFPFAAAEHRAARESVALFDQTSFAKYVVRGREATAALQWLCSNDVDVPVGKIVYTGVLNDQGGYEADLTLTRTAWNEYLVVTSSGQAVHDLDVLRRGIDPERHAEVVDVTSTYAVFSVMGPRSRAVLQELTSEPLDNDTFPFGSSRLLNLAGVTVRANRLTYVGELGWELYVPTEVALEAYQRLMEAGDRHGMRLGGYYAIESLRLEKGYRAWGRELTPETTPVEAGLLFACKLSGDVAFRGRPAVEKHRRVGVRRRLVTLQVEDPDAYAWGNELLLRDGRPVGFATSAAFGHTVGSVVMMGYVERTDGGDVDAEWLRTGQYQTAIGGELFDARMSLRPLYDPTGERIKA</sequence>
<evidence type="ECO:0000313" key="6">
    <source>
        <dbReference type="EMBL" id="MBF4765824.1"/>
    </source>
</evidence>
<dbReference type="InterPro" id="IPR006076">
    <property type="entry name" value="FAD-dep_OxRdtase"/>
</dbReference>
<dbReference type="Gene3D" id="3.50.50.60">
    <property type="entry name" value="FAD/NAD(P)-binding domain"/>
    <property type="match status" value="1"/>
</dbReference>
<evidence type="ECO:0000259" key="5">
    <source>
        <dbReference type="Pfam" id="PF16350"/>
    </source>
</evidence>
<dbReference type="InterPro" id="IPR013977">
    <property type="entry name" value="GcvT_C"/>
</dbReference>